<evidence type="ECO:0000313" key="3">
    <source>
        <dbReference type="Proteomes" id="UP000829196"/>
    </source>
</evidence>
<proteinExistence type="predicted"/>
<dbReference type="PANTHER" id="PTHR33116:SF86">
    <property type="entry name" value="REVERSE TRANSCRIPTASE DOMAIN-CONTAINING PROTEIN"/>
    <property type="match status" value="1"/>
</dbReference>
<dbReference type="SUPFAM" id="SSF56219">
    <property type="entry name" value="DNase I-like"/>
    <property type="match status" value="1"/>
</dbReference>
<comment type="caution">
    <text evidence="2">The sequence shown here is derived from an EMBL/GenBank/DDBJ whole genome shotgun (WGS) entry which is preliminary data.</text>
</comment>
<organism evidence="2 3">
    <name type="scientific">Dendrobium nobile</name>
    <name type="common">Orchid</name>
    <dbReference type="NCBI Taxonomy" id="94219"/>
    <lineage>
        <taxon>Eukaryota</taxon>
        <taxon>Viridiplantae</taxon>
        <taxon>Streptophyta</taxon>
        <taxon>Embryophyta</taxon>
        <taxon>Tracheophyta</taxon>
        <taxon>Spermatophyta</taxon>
        <taxon>Magnoliopsida</taxon>
        <taxon>Liliopsida</taxon>
        <taxon>Asparagales</taxon>
        <taxon>Orchidaceae</taxon>
        <taxon>Epidendroideae</taxon>
        <taxon>Malaxideae</taxon>
        <taxon>Dendrobiinae</taxon>
        <taxon>Dendrobium</taxon>
    </lineage>
</organism>
<feature type="domain" description="Reverse transcriptase" evidence="1">
    <location>
        <begin position="558"/>
        <end position="753"/>
    </location>
</feature>
<protein>
    <recommendedName>
        <fullName evidence="1">Reverse transcriptase domain-containing protein</fullName>
    </recommendedName>
</protein>
<dbReference type="Proteomes" id="UP000829196">
    <property type="component" value="Unassembled WGS sequence"/>
</dbReference>
<reference evidence="2" key="1">
    <citation type="journal article" date="2022" name="Front. Genet.">
        <title>Chromosome-Scale Assembly of the Dendrobium nobile Genome Provides Insights Into the Molecular Mechanism of the Biosynthesis of the Medicinal Active Ingredient of Dendrobium.</title>
        <authorList>
            <person name="Xu Q."/>
            <person name="Niu S.-C."/>
            <person name="Li K.-L."/>
            <person name="Zheng P.-J."/>
            <person name="Zhang X.-J."/>
            <person name="Jia Y."/>
            <person name="Liu Y."/>
            <person name="Niu Y.-X."/>
            <person name="Yu L.-H."/>
            <person name="Chen D.-F."/>
            <person name="Zhang G.-Q."/>
        </authorList>
    </citation>
    <scope>NUCLEOTIDE SEQUENCE</scope>
    <source>
        <tissue evidence="2">Leaf</tissue>
    </source>
</reference>
<name>A0A8T3BN91_DENNO</name>
<gene>
    <name evidence="2" type="ORF">KFK09_008630</name>
</gene>
<dbReference type="OrthoDB" id="784000at2759"/>
<evidence type="ECO:0000259" key="1">
    <source>
        <dbReference type="Pfam" id="PF00078"/>
    </source>
</evidence>
<dbReference type="Gene3D" id="3.60.10.10">
    <property type="entry name" value="Endonuclease/exonuclease/phosphatase"/>
    <property type="match status" value="1"/>
</dbReference>
<evidence type="ECO:0000313" key="2">
    <source>
        <dbReference type="EMBL" id="KAI0515959.1"/>
    </source>
</evidence>
<dbReference type="InterPro" id="IPR000477">
    <property type="entry name" value="RT_dom"/>
</dbReference>
<dbReference type="PANTHER" id="PTHR33116">
    <property type="entry name" value="REVERSE TRANSCRIPTASE ZINC-BINDING DOMAIN-CONTAINING PROTEIN-RELATED-RELATED"/>
    <property type="match status" value="1"/>
</dbReference>
<accession>A0A8T3BN91</accession>
<dbReference type="Pfam" id="PF00078">
    <property type="entry name" value="RVT_1"/>
    <property type="match status" value="1"/>
</dbReference>
<dbReference type="AlphaFoldDB" id="A0A8T3BN91"/>
<keyword evidence="3" id="KW-1185">Reference proteome</keyword>
<dbReference type="EMBL" id="JAGYWB010000007">
    <property type="protein sequence ID" value="KAI0515959.1"/>
    <property type="molecule type" value="Genomic_DNA"/>
</dbReference>
<dbReference type="InterPro" id="IPR036691">
    <property type="entry name" value="Endo/exonu/phosph_ase_sf"/>
</dbReference>
<sequence>MVMMEVDCRRKGQAVAMEVEGGRQAQSSASRSPLFVGPLVIKEVSDVTPKLIKHVEGKGKSIAEEVGNATPRSVKTSVILSDLAALSSGMKFFVNQSGVKKASNGVKMFDGMPSTTIVMGNVNPWSNKPYIKLDSKEEEVVLSEDGKAVMLNEELELLNSKKLLNSLVIKVIVEQEVRYYMDAGISDIEEMEHNVVAEEHSRPLDKSRNSSDKKLGDNVIVTNIRRSKEESCIESIDRNNSGGEITKEAGNGGELNKMKLVKELRSLGPIKNAPRARNMDWGDGLSGGIMVLWRSDMAYCIVLKMTDQCVIRDLTVFNKGMWMVATVYGSKEVVKRRSLWGCIQKVASRKVPLIVGGDFNCILSQDDKRGGRKFVFSQGPKEMVEFMNGNDLHELAEVRHLARVASGHYPIVLRIFDSSFKVKDFSSLRMYGYLLEVQCTLLLNFGGRDFMAKVKEFSVKKEKLKEEIFNLQEEEANVGWLSEDKLWELRSKVKELNLTIGCLNTWWKQRAKVRWYEEGDANTKFFHSFANARRSENWISQVKKTNGSLPNSQRKWRKFSSEEQVAFVKGRCIVEHLLLAQEVSNKMRVSKAVDGMVAIKLDMEQAYDSMCWKTLYKMMGILGFPDRFWKFVMECILEPRVSISINGGFSKWIVGKSGFCQGKELGIRMAPNVQKVSHLLYADDVFLFSYAKLKSIKKVKNIICDYCAWTGQRLNPQKLAMIIGKTVDRRRRKKIARIMGIKQVEEMEYLGTKFSLRRLMKADFQILLDKSMKILNAWGNRYISLVGRLV</sequence>